<reference evidence="2 3" key="1">
    <citation type="submission" date="2019-07" db="EMBL/GenBank/DDBJ databases">
        <authorList>
            <person name="Kim J."/>
        </authorList>
    </citation>
    <scope>NUCLEOTIDE SEQUENCE [LARGE SCALE GENOMIC DNA]</scope>
    <source>
        <strain evidence="3">dk17</strain>
    </source>
</reference>
<organism evidence="2 3">
    <name type="scientific">Mucilaginibacter pallidiroseus</name>
    <dbReference type="NCBI Taxonomy" id="2599295"/>
    <lineage>
        <taxon>Bacteria</taxon>
        <taxon>Pseudomonadati</taxon>
        <taxon>Bacteroidota</taxon>
        <taxon>Sphingobacteriia</taxon>
        <taxon>Sphingobacteriales</taxon>
        <taxon>Sphingobacteriaceae</taxon>
        <taxon>Mucilaginibacter</taxon>
    </lineage>
</organism>
<comment type="caution">
    <text evidence="2">The sequence shown here is derived from an EMBL/GenBank/DDBJ whole genome shotgun (WGS) entry which is preliminary data.</text>
</comment>
<accession>A0A563UDW1</accession>
<sequence>MDNDKHEEIYKEFKDTVNMTASQLEKWLKTDESKAVGWDSGDGESVGHKSGEHIIKILNKKKDELTEPDYKHMQKVNSYVKRHMAQRPSKPENSNWDYSLKNWGHDYSKK</sequence>
<dbReference type="OrthoDB" id="513524at2"/>
<dbReference type="EMBL" id="VOEJ01000004">
    <property type="protein sequence ID" value="TWR29493.1"/>
    <property type="molecule type" value="Genomic_DNA"/>
</dbReference>
<dbReference type="AlphaFoldDB" id="A0A563UDW1"/>
<proteinExistence type="predicted"/>
<dbReference type="InterPro" id="IPR021487">
    <property type="entry name" value="DUF3140"/>
</dbReference>
<evidence type="ECO:0000313" key="3">
    <source>
        <dbReference type="Proteomes" id="UP000320042"/>
    </source>
</evidence>
<evidence type="ECO:0000313" key="2">
    <source>
        <dbReference type="EMBL" id="TWR29493.1"/>
    </source>
</evidence>
<dbReference type="PANTHER" id="PTHR40630">
    <property type="entry name" value="POSSIBLE DNA-BINDING PROTEIN"/>
    <property type="match status" value="1"/>
</dbReference>
<keyword evidence="3" id="KW-1185">Reference proteome</keyword>
<name>A0A563UDW1_9SPHI</name>
<protein>
    <submittedName>
        <fullName evidence="2">DUF3140 domain-containing protein</fullName>
    </submittedName>
</protein>
<dbReference type="Proteomes" id="UP000320042">
    <property type="component" value="Unassembled WGS sequence"/>
</dbReference>
<dbReference type="Pfam" id="PF11338">
    <property type="entry name" value="DUF3140"/>
    <property type="match status" value="1"/>
</dbReference>
<evidence type="ECO:0000256" key="1">
    <source>
        <dbReference type="SAM" id="MobiDB-lite"/>
    </source>
</evidence>
<feature type="region of interest" description="Disordered" evidence="1">
    <location>
        <begin position="82"/>
        <end position="110"/>
    </location>
</feature>
<gene>
    <name evidence="2" type="ORF">FPZ43_10515</name>
</gene>
<dbReference type="PANTHER" id="PTHR40630:SF1">
    <property type="entry name" value="DNA-BINDING PROTEIN"/>
    <property type="match status" value="1"/>
</dbReference>